<dbReference type="EMBL" id="WOCE01000018">
    <property type="protein sequence ID" value="KAE9594000.1"/>
    <property type="molecule type" value="Genomic_DNA"/>
</dbReference>
<name>A0A6A4NXW3_LUPAL</name>
<dbReference type="Proteomes" id="UP000447434">
    <property type="component" value="Chromosome 18"/>
</dbReference>
<dbReference type="AlphaFoldDB" id="A0A6A4NXW3"/>
<evidence type="ECO:0000313" key="1">
    <source>
        <dbReference type="EMBL" id="KAE9594000.1"/>
    </source>
</evidence>
<proteinExistence type="predicted"/>
<organism evidence="1 2">
    <name type="scientific">Lupinus albus</name>
    <name type="common">White lupine</name>
    <name type="synonym">Lupinus termis</name>
    <dbReference type="NCBI Taxonomy" id="3870"/>
    <lineage>
        <taxon>Eukaryota</taxon>
        <taxon>Viridiplantae</taxon>
        <taxon>Streptophyta</taxon>
        <taxon>Embryophyta</taxon>
        <taxon>Tracheophyta</taxon>
        <taxon>Spermatophyta</taxon>
        <taxon>Magnoliopsida</taxon>
        <taxon>eudicotyledons</taxon>
        <taxon>Gunneridae</taxon>
        <taxon>Pentapetalae</taxon>
        <taxon>rosids</taxon>
        <taxon>fabids</taxon>
        <taxon>Fabales</taxon>
        <taxon>Fabaceae</taxon>
        <taxon>Papilionoideae</taxon>
        <taxon>50 kb inversion clade</taxon>
        <taxon>genistoids sensu lato</taxon>
        <taxon>core genistoids</taxon>
        <taxon>Genisteae</taxon>
        <taxon>Lupinus</taxon>
    </lineage>
</organism>
<gene>
    <name evidence="1" type="ORF">Lalb_Chr18g0048991</name>
</gene>
<evidence type="ECO:0000313" key="2">
    <source>
        <dbReference type="Proteomes" id="UP000447434"/>
    </source>
</evidence>
<sequence length="50" mass="5671">MRLSLQKVSSNKLICTYERCDGEGPFQLISLPLPITCATFLNSWMHVDNV</sequence>
<comment type="caution">
    <text evidence="1">The sequence shown here is derived from an EMBL/GenBank/DDBJ whole genome shotgun (WGS) entry which is preliminary data.</text>
</comment>
<reference evidence="2" key="1">
    <citation type="journal article" date="2020" name="Nat. Commun.">
        <title>Genome sequence of the cluster root forming white lupin.</title>
        <authorList>
            <person name="Hufnagel B."/>
            <person name="Marques A."/>
            <person name="Soriano A."/>
            <person name="Marques L."/>
            <person name="Divol F."/>
            <person name="Doumas P."/>
            <person name="Sallet E."/>
            <person name="Mancinotti D."/>
            <person name="Carrere S."/>
            <person name="Marande W."/>
            <person name="Arribat S."/>
            <person name="Keller J."/>
            <person name="Huneau C."/>
            <person name="Blein T."/>
            <person name="Aime D."/>
            <person name="Laguerre M."/>
            <person name="Taylor J."/>
            <person name="Schubert V."/>
            <person name="Nelson M."/>
            <person name="Geu-Flores F."/>
            <person name="Crespi M."/>
            <person name="Gallardo-Guerrero K."/>
            <person name="Delaux P.-M."/>
            <person name="Salse J."/>
            <person name="Berges H."/>
            <person name="Guyot R."/>
            <person name="Gouzy J."/>
            <person name="Peret B."/>
        </authorList>
    </citation>
    <scope>NUCLEOTIDE SEQUENCE [LARGE SCALE GENOMIC DNA]</scope>
    <source>
        <strain evidence="2">cv. Amiga</strain>
    </source>
</reference>
<accession>A0A6A4NXW3</accession>
<protein>
    <submittedName>
        <fullName evidence="1">Uncharacterized protein</fullName>
    </submittedName>
</protein>
<keyword evidence="2" id="KW-1185">Reference proteome</keyword>